<accession>A0A3M6YC24</accession>
<dbReference type="EMBL" id="QWIL01001423">
    <property type="protein sequence ID" value="RMY03464.1"/>
    <property type="molecule type" value="Genomic_DNA"/>
</dbReference>
<feature type="transmembrane region" description="Helical" evidence="7">
    <location>
        <begin position="459"/>
        <end position="480"/>
    </location>
</feature>
<feature type="transmembrane region" description="Helical" evidence="7">
    <location>
        <begin position="486"/>
        <end position="508"/>
    </location>
</feature>
<dbReference type="EMBL" id="QWIM01001456">
    <property type="protein sequence ID" value="RMY25651.1"/>
    <property type="molecule type" value="Genomic_DNA"/>
</dbReference>
<dbReference type="GO" id="GO:0033229">
    <property type="term" value="F:cysteine transmembrane transporter activity"/>
    <property type="evidence" value="ECO:0007669"/>
    <property type="project" value="TreeGrafter"/>
</dbReference>
<evidence type="ECO:0000313" key="12">
    <source>
        <dbReference type="Proteomes" id="UP000276864"/>
    </source>
</evidence>
<proteinExistence type="predicted"/>
<dbReference type="Pfam" id="PF07690">
    <property type="entry name" value="MFS_1"/>
    <property type="match status" value="2"/>
</dbReference>
<dbReference type="AlphaFoldDB" id="A0A3M6YC24"/>
<dbReference type="InterPro" id="IPR036259">
    <property type="entry name" value="MFS_trans_sf"/>
</dbReference>
<keyword evidence="5 7" id="KW-0472">Membrane</keyword>
<feature type="transmembrane region" description="Helical" evidence="7">
    <location>
        <begin position="208"/>
        <end position="232"/>
    </location>
</feature>
<feature type="transmembrane region" description="Helical" evidence="7">
    <location>
        <begin position="175"/>
        <end position="196"/>
    </location>
</feature>
<dbReference type="Proteomes" id="UP000271337">
    <property type="component" value="Unassembled WGS sequence"/>
</dbReference>
<feature type="region of interest" description="Disordered" evidence="6">
    <location>
        <begin position="1"/>
        <end position="21"/>
    </location>
</feature>
<feature type="transmembrane region" description="Helical" evidence="7">
    <location>
        <begin position="79"/>
        <end position="104"/>
    </location>
</feature>
<evidence type="ECO:0000313" key="13">
    <source>
        <dbReference type="Proteomes" id="UP000282582"/>
    </source>
</evidence>
<organism evidence="8 13">
    <name type="scientific">Hortaea werneckii</name>
    <name type="common">Black yeast</name>
    <name type="synonym">Cladosporium werneckii</name>
    <dbReference type="NCBI Taxonomy" id="91943"/>
    <lineage>
        <taxon>Eukaryota</taxon>
        <taxon>Fungi</taxon>
        <taxon>Dikarya</taxon>
        <taxon>Ascomycota</taxon>
        <taxon>Pezizomycotina</taxon>
        <taxon>Dothideomycetes</taxon>
        <taxon>Dothideomycetidae</taxon>
        <taxon>Mycosphaerellales</taxon>
        <taxon>Teratosphaeriaceae</taxon>
        <taxon>Hortaea</taxon>
    </lineage>
</organism>
<feature type="transmembrane region" description="Helical" evidence="7">
    <location>
        <begin position="116"/>
        <end position="134"/>
    </location>
</feature>
<evidence type="ECO:0000256" key="3">
    <source>
        <dbReference type="ARBA" id="ARBA00022692"/>
    </source>
</evidence>
<dbReference type="Gene3D" id="1.20.1250.20">
    <property type="entry name" value="MFS general substrate transporter like domains"/>
    <property type="match status" value="1"/>
</dbReference>
<feature type="transmembrane region" description="Helical" evidence="7">
    <location>
        <begin position="427"/>
        <end position="447"/>
    </location>
</feature>
<evidence type="ECO:0000256" key="7">
    <source>
        <dbReference type="SAM" id="Phobius"/>
    </source>
</evidence>
<dbReference type="GO" id="GO:0016020">
    <property type="term" value="C:membrane"/>
    <property type="evidence" value="ECO:0007669"/>
    <property type="project" value="UniProtKB-SubCell"/>
</dbReference>
<dbReference type="Proteomes" id="UP000276864">
    <property type="component" value="Unassembled WGS sequence"/>
</dbReference>
<feature type="transmembrane region" description="Helical" evidence="7">
    <location>
        <begin position="367"/>
        <end position="387"/>
    </location>
</feature>
<evidence type="ECO:0000313" key="9">
    <source>
        <dbReference type="EMBL" id="RMY03464.1"/>
    </source>
</evidence>
<dbReference type="PANTHER" id="PTHR43791">
    <property type="entry name" value="PERMEASE-RELATED"/>
    <property type="match status" value="1"/>
</dbReference>
<protein>
    <recommendedName>
        <fullName evidence="14">Major facilitator superfamily (MFS) profile domain-containing protein</fullName>
    </recommendedName>
</protein>
<evidence type="ECO:0008006" key="14">
    <source>
        <dbReference type="Google" id="ProtNLM"/>
    </source>
</evidence>
<evidence type="ECO:0000256" key="1">
    <source>
        <dbReference type="ARBA" id="ARBA00004141"/>
    </source>
</evidence>
<evidence type="ECO:0000256" key="6">
    <source>
        <dbReference type="SAM" id="MobiDB-lite"/>
    </source>
</evidence>
<evidence type="ECO:0000256" key="5">
    <source>
        <dbReference type="ARBA" id="ARBA00023136"/>
    </source>
</evidence>
<comment type="caution">
    <text evidence="8">The sequence shown here is derived from an EMBL/GenBank/DDBJ whole genome shotgun (WGS) entry which is preliminary data.</text>
</comment>
<evidence type="ECO:0000313" key="10">
    <source>
        <dbReference type="EMBL" id="RMY25651.1"/>
    </source>
</evidence>
<gene>
    <name evidence="10" type="ORF">D0866_11051</name>
    <name evidence="9" type="ORF">D0867_10685</name>
    <name evidence="8" type="ORF">D0868_09066</name>
</gene>
<feature type="transmembrane region" description="Helical" evidence="7">
    <location>
        <begin position="331"/>
        <end position="355"/>
    </location>
</feature>
<dbReference type="Proteomes" id="UP000282582">
    <property type="component" value="Unassembled WGS sequence"/>
</dbReference>
<reference evidence="11 12" key="1">
    <citation type="journal article" date="2018" name="BMC Genomics">
        <title>Genomic evidence for intraspecific hybridization in a clonal and extremely halotolerant yeast.</title>
        <authorList>
            <person name="Gostincar C."/>
            <person name="Stajich J.E."/>
            <person name="Zupancic J."/>
            <person name="Zalar P."/>
            <person name="Gunde-Cimerman N."/>
        </authorList>
    </citation>
    <scope>NUCLEOTIDE SEQUENCE [LARGE SCALE GENOMIC DNA]</scope>
    <source>
        <strain evidence="10 12">EXF-6651</strain>
        <strain evidence="8 13">EXF-6654</strain>
        <strain evidence="9 11">EXF-6669</strain>
    </source>
</reference>
<dbReference type="OrthoDB" id="6730379at2759"/>
<keyword evidence="3 7" id="KW-0812">Transmembrane</keyword>
<dbReference type="VEuPathDB" id="FungiDB:BTJ68_10527"/>
<name>A0A3M6YC24_HORWE</name>
<dbReference type="EMBL" id="QWIK01000844">
    <property type="protein sequence ID" value="RMY00331.1"/>
    <property type="molecule type" value="Genomic_DNA"/>
</dbReference>
<evidence type="ECO:0000313" key="8">
    <source>
        <dbReference type="EMBL" id="RMY00331.1"/>
    </source>
</evidence>
<feature type="transmembrane region" description="Helical" evidence="7">
    <location>
        <begin position="394"/>
        <end position="415"/>
    </location>
</feature>
<feature type="transmembrane region" description="Helical" evidence="7">
    <location>
        <begin position="146"/>
        <end position="163"/>
    </location>
</feature>
<keyword evidence="4 7" id="KW-1133">Transmembrane helix</keyword>
<keyword evidence="2" id="KW-0813">Transport</keyword>
<dbReference type="PANTHER" id="PTHR43791:SF63">
    <property type="entry name" value="HIGH AFFINITY CYSTEINE TRANSPORTER"/>
    <property type="match status" value="1"/>
</dbReference>
<comment type="subcellular location">
    <subcellularLocation>
        <location evidence="1">Membrane</location>
        <topology evidence="1">Multi-pass membrane protein</topology>
    </subcellularLocation>
</comment>
<sequence>MGGGIKDENVPMEAIDNGRDVKPDMDAAAIERIASPTDIQKEQDYSRIDPEVAKYTTGEYVEVSEAESKRLRRLIDTRVLPIMIVTYFLQALDKGTMSFTSIMGIREDTSLKGQEYSWLTTCIYIAILIVEYPINRLVQILPIGKFLGTAIIGWGAILCLHAVCHNFKGLVTVRTLLGIFEAVCQPTFLVMSGMWYKRSEQAETGKIYTAISLFLRTCGLRWIWVAVTYWYMMNGGQQIVGGLLAYCFSLIPEGRALASWQAIFIAYGCLSVLYGIFVLYWLPDSPMRAKCFSEDDKRKMIERVRSNETGLQNKTFRPEQVKEALLDIQTWCYCFIQICTTLPTSGLGAFANIIISGFGFTVLQTQLLAMVLGAFIIVILLSSTWLVKKTQQNLWVMLGFVVPSFVGTIVLMTVHNDGQTSTEAGLLISYYIVLSFWAAQTLGMSLLSRNIAGQTKKSICVTLNFVSWAAGNAIGPQVFLKWDAPRYFIAFATHIGCYALLVLIIFLLRWHLKRQNQLRDRLAAEGISEAADASHQHAFEDLTDQRMFGTLFFYFPNPSPSSPLSQRVLCANDPSSGEKTENPNFRYMY</sequence>
<evidence type="ECO:0000313" key="11">
    <source>
        <dbReference type="Proteomes" id="UP000271337"/>
    </source>
</evidence>
<evidence type="ECO:0000256" key="4">
    <source>
        <dbReference type="ARBA" id="ARBA00022989"/>
    </source>
</evidence>
<dbReference type="SUPFAM" id="SSF103473">
    <property type="entry name" value="MFS general substrate transporter"/>
    <property type="match status" value="1"/>
</dbReference>
<dbReference type="InterPro" id="IPR011701">
    <property type="entry name" value="MFS"/>
</dbReference>
<feature type="transmembrane region" description="Helical" evidence="7">
    <location>
        <begin position="258"/>
        <end position="282"/>
    </location>
</feature>
<evidence type="ECO:0000256" key="2">
    <source>
        <dbReference type="ARBA" id="ARBA00022448"/>
    </source>
</evidence>